<name>A0A1G5MLY6_AFIMA</name>
<organism evidence="2 3">
    <name type="scientific">Afifella marina DSM 2698</name>
    <dbReference type="NCBI Taxonomy" id="1120955"/>
    <lineage>
        <taxon>Bacteria</taxon>
        <taxon>Pseudomonadati</taxon>
        <taxon>Pseudomonadota</taxon>
        <taxon>Alphaproteobacteria</taxon>
        <taxon>Hyphomicrobiales</taxon>
        <taxon>Afifellaceae</taxon>
        <taxon>Afifella</taxon>
    </lineage>
</organism>
<accession>A0A1G5MLY6</accession>
<dbReference type="InterPro" id="IPR032710">
    <property type="entry name" value="NTF2-like_dom_sf"/>
</dbReference>
<gene>
    <name evidence="2" type="ORF">SAMN03080610_00846</name>
</gene>
<evidence type="ECO:0000313" key="3">
    <source>
        <dbReference type="Proteomes" id="UP000199347"/>
    </source>
</evidence>
<dbReference type="Proteomes" id="UP000199347">
    <property type="component" value="Unassembled WGS sequence"/>
</dbReference>
<dbReference type="STRING" id="1120955.SAMN03080610_00846"/>
<proteinExistence type="predicted"/>
<sequence length="115" mass="13284">MMDDGKVWSGEKRFWLEGSEAFDALMDDECLMVFPGMGVMPAMETRDALRHAPRWSSVDFADCKIARPDADTLVLAYKAEGHRDGDTPYRAYCSSTYRCHDHRWKLVQHQQTPLR</sequence>
<dbReference type="AlphaFoldDB" id="A0A1G5MLY6"/>
<dbReference type="Gene3D" id="3.10.450.50">
    <property type="match status" value="1"/>
</dbReference>
<feature type="domain" description="DUF4440" evidence="1">
    <location>
        <begin position="20"/>
        <end position="106"/>
    </location>
</feature>
<dbReference type="Pfam" id="PF14534">
    <property type="entry name" value="DUF4440"/>
    <property type="match status" value="1"/>
</dbReference>
<keyword evidence="3" id="KW-1185">Reference proteome</keyword>
<dbReference type="InterPro" id="IPR027843">
    <property type="entry name" value="DUF4440"/>
</dbReference>
<protein>
    <recommendedName>
        <fullName evidence="1">DUF4440 domain-containing protein</fullName>
    </recommendedName>
</protein>
<dbReference type="SUPFAM" id="SSF54427">
    <property type="entry name" value="NTF2-like"/>
    <property type="match status" value="1"/>
</dbReference>
<dbReference type="RefSeq" id="WP_092809789.1">
    <property type="nucleotide sequence ID" value="NZ_FMVW01000001.1"/>
</dbReference>
<dbReference type="OrthoDB" id="667202at2"/>
<evidence type="ECO:0000313" key="2">
    <source>
        <dbReference type="EMBL" id="SCZ25774.1"/>
    </source>
</evidence>
<evidence type="ECO:0000259" key="1">
    <source>
        <dbReference type="Pfam" id="PF14534"/>
    </source>
</evidence>
<reference evidence="2 3" key="1">
    <citation type="submission" date="2016-10" db="EMBL/GenBank/DDBJ databases">
        <authorList>
            <person name="de Groot N.N."/>
        </authorList>
    </citation>
    <scope>NUCLEOTIDE SEQUENCE [LARGE SCALE GENOMIC DNA]</scope>
    <source>
        <strain evidence="2 3">DSM 2698</strain>
    </source>
</reference>
<dbReference type="EMBL" id="FMVW01000001">
    <property type="protein sequence ID" value="SCZ25774.1"/>
    <property type="molecule type" value="Genomic_DNA"/>
</dbReference>